<dbReference type="GO" id="GO:0051536">
    <property type="term" value="F:iron-sulfur cluster binding"/>
    <property type="evidence" value="ECO:0007669"/>
    <property type="project" value="UniProtKB-KW"/>
</dbReference>
<dbReference type="RefSeq" id="WP_407926332.1">
    <property type="nucleotide sequence ID" value="NZ_JACRSS010000001.1"/>
</dbReference>
<evidence type="ECO:0000259" key="4">
    <source>
        <dbReference type="PROSITE" id="PS51379"/>
    </source>
</evidence>
<protein>
    <submittedName>
        <fullName evidence="5">4Fe-4S dicluster domain-containing protein</fullName>
    </submittedName>
</protein>
<evidence type="ECO:0000256" key="3">
    <source>
        <dbReference type="ARBA" id="ARBA00023014"/>
    </source>
</evidence>
<dbReference type="PROSITE" id="PS51379">
    <property type="entry name" value="4FE4S_FER_2"/>
    <property type="match status" value="1"/>
</dbReference>
<dbReference type="EMBL" id="JACRSS010000001">
    <property type="protein sequence ID" value="MBC8537534.1"/>
    <property type="molecule type" value="Genomic_DNA"/>
</dbReference>
<dbReference type="AlphaFoldDB" id="A0A926DGU8"/>
<keyword evidence="1" id="KW-0479">Metal-binding</keyword>
<sequence>MKCHALYADDPITPQTHCLIYAVPIHFSDPSTCMGCGTCQRKCPLKLPVAGLIKAAKHGTLVPIKIQKACIRCNACGYFCKAGIDTMRYIISQ</sequence>
<evidence type="ECO:0000313" key="5">
    <source>
        <dbReference type="EMBL" id="MBC8537534.1"/>
    </source>
</evidence>
<proteinExistence type="predicted"/>
<dbReference type="InterPro" id="IPR017900">
    <property type="entry name" value="4Fe4S_Fe_S_CS"/>
</dbReference>
<feature type="domain" description="4Fe-4S ferredoxin-type" evidence="4">
    <location>
        <begin position="23"/>
        <end position="53"/>
    </location>
</feature>
<evidence type="ECO:0000313" key="6">
    <source>
        <dbReference type="Proteomes" id="UP000617951"/>
    </source>
</evidence>
<organism evidence="5 6">
    <name type="scientific">Guopingia tenuis</name>
    <dbReference type="NCBI Taxonomy" id="2763656"/>
    <lineage>
        <taxon>Bacteria</taxon>
        <taxon>Bacillati</taxon>
        <taxon>Bacillota</taxon>
        <taxon>Clostridia</taxon>
        <taxon>Christensenellales</taxon>
        <taxon>Christensenellaceae</taxon>
        <taxon>Guopingia</taxon>
    </lineage>
</organism>
<name>A0A926DGU8_9FIRM</name>
<dbReference type="GO" id="GO:0046872">
    <property type="term" value="F:metal ion binding"/>
    <property type="evidence" value="ECO:0007669"/>
    <property type="project" value="UniProtKB-KW"/>
</dbReference>
<evidence type="ECO:0000256" key="2">
    <source>
        <dbReference type="ARBA" id="ARBA00023004"/>
    </source>
</evidence>
<keyword evidence="6" id="KW-1185">Reference proteome</keyword>
<dbReference type="InterPro" id="IPR017896">
    <property type="entry name" value="4Fe4S_Fe-S-bd"/>
</dbReference>
<evidence type="ECO:0000256" key="1">
    <source>
        <dbReference type="ARBA" id="ARBA00022723"/>
    </source>
</evidence>
<gene>
    <name evidence="5" type="ORF">H8693_01125</name>
</gene>
<keyword evidence="2" id="KW-0408">Iron</keyword>
<dbReference type="Proteomes" id="UP000617951">
    <property type="component" value="Unassembled WGS sequence"/>
</dbReference>
<dbReference type="Pfam" id="PF00037">
    <property type="entry name" value="Fer4"/>
    <property type="match status" value="1"/>
</dbReference>
<reference evidence="5" key="1">
    <citation type="submission" date="2020-08" db="EMBL/GenBank/DDBJ databases">
        <title>Genome public.</title>
        <authorList>
            <person name="Liu C."/>
            <person name="Sun Q."/>
        </authorList>
    </citation>
    <scope>NUCLEOTIDE SEQUENCE</scope>
    <source>
        <strain evidence="5">NSJ-63</strain>
    </source>
</reference>
<dbReference type="PROSITE" id="PS00198">
    <property type="entry name" value="4FE4S_FER_1"/>
    <property type="match status" value="1"/>
</dbReference>
<accession>A0A926DGU8</accession>
<comment type="caution">
    <text evidence="5">The sequence shown here is derived from an EMBL/GenBank/DDBJ whole genome shotgun (WGS) entry which is preliminary data.</text>
</comment>
<dbReference type="Gene3D" id="3.30.70.20">
    <property type="match status" value="1"/>
</dbReference>
<keyword evidence="3" id="KW-0411">Iron-sulfur</keyword>
<dbReference type="SUPFAM" id="SSF54862">
    <property type="entry name" value="4Fe-4S ferredoxins"/>
    <property type="match status" value="1"/>
</dbReference>